<dbReference type="SUPFAM" id="SSF116734">
    <property type="entry name" value="DNA methylase specificity domain"/>
    <property type="match status" value="2"/>
</dbReference>
<accession>A0ABV4APC5</accession>
<dbReference type="InterPro" id="IPR052021">
    <property type="entry name" value="Type-I_RS_S_subunit"/>
</dbReference>
<evidence type="ECO:0000256" key="2">
    <source>
        <dbReference type="ARBA" id="ARBA00022747"/>
    </source>
</evidence>
<name>A0ABV4APC5_9GAMM</name>
<reference evidence="5 6" key="1">
    <citation type="submission" date="2024-07" db="EMBL/GenBank/DDBJ databases">
        <title>Molecular mechanisms and environmental adaptations of flagellar loss and biofilm growth of Rhodanobacter under environmental stress.</title>
        <authorList>
            <person name="Chen M."/>
        </authorList>
    </citation>
    <scope>NUCLEOTIDE SEQUENCE [LARGE SCALE GENOMIC DNA]</scope>
    <source>
        <strain evidence="5 6">RS22</strain>
    </source>
</reference>
<evidence type="ECO:0000313" key="5">
    <source>
        <dbReference type="EMBL" id="MEY2181133.1"/>
    </source>
</evidence>
<dbReference type="Gene3D" id="3.90.220.20">
    <property type="entry name" value="DNA methylase specificity domains"/>
    <property type="match status" value="2"/>
</dbReference>
<dbReference type="Gene3D" id="1.10.287.1120">
    <property type="entry name" value="Bipartite methylase S protein"/>
    <property type="match status" value="1"/>
</dbReference>
<feature type="domain" description="Type I restriction modification DNA specificity" evidence="4">
    <location>
        <begin position="219"/>
        <end position="400"/>
    </location>
</feature>
<keyword evidence="5" id="KW-0540">Nuclease</keyword>
<keyword evidence="6" id="KW-1185">Reference proteome</keyword>
<comment type="caution">
    <text evidence="5">The sequence shown here is derived from an EMBL/GenBank/DDBJ whole genome shotgun (WGS) entry which is preliminary data.</text>
</comment>
<dbReference type="Pfam" id="PF01420">
    <property type="entry name" value="Methylase_S"/>
    <property type="match status" value="2"/>
</dbReference>
<dbReference type="PANTHER" id="PTHR30408">
    <property type="entry name" value="TYPE-1 RESTRICTION ENZYME ECOKI SPECIFICITY PROTEIN"/>
    <property type="match status" value="1"/>
</dbReference>
<dbReference type="GO" id="GO:0016787">
    <property type="term" value="F:hydrolase activity"/>
    <property type="evidence" value="ECO:0007669"/>
    <property type="project" value="UniProtKB-KW"/>
</dbReference>
<dbReference type="InterPro" id="IPR000055">
    <property type="entry name" value="Restrct_endonuc_typeI_TRD"/>
</dbReference>
<evidence type="ECO:0000256" key="3">
    <source>
        <dbReference type="ARBA" id="ARBA00023125"/>
    </source>
</evidence>
<dbReference type="GO" id="GO:0004519">
    <property type="term" value="F:endonuclease activity"/>
    <property type="evidence" value="ECO:0007669"/>
    <property type="project" value="UniProtKB-KW"/>
</dbReference>
<dbReference type="Proteomes" id="UP001562159">
    <property type="component" value="Unassembled WGS sequence"/>
</dbReference>
<dbReference type="EC" id="3.1.21.-" evidence="5"/>
<organism evidence="5 6">
    <name type="scientific">Rhodanobacter humi</name>
    <dbReference type="NCBI Taxonomy" id="1888173"/>
    <lineage>
        <taxon>Bacteria</taxon>
        <taxon>Pseudomonadati</taxon>
        <taxon>Pseudomonadota</taxon>
        <taxon>Gammaproteobacteria</taxon>
        <taxon>Lysobacterales</taxon>
        <taxon>Rhodanobacteraceae</taxon>
        <taxon>Rhodanobacter</taxon>
    </lineage>
</organism>
<feature type="domain" description="Type I restriction modification DNA specificity" evidence="4">
    <location>
        <begin position="69"/>
        <end position="182"/>
    </location>
</feature>
<keyword evidence="5" id="KW-0378">Hydrolase</keyword>
<dbReference type="EMBL" id="JBGBPY010000001">
    <property type="protein sequence ID" value="MEY2181133.1"/>
    <property type="molecule type" value="Genomic_DNA"/>
</dbReference>
<keyword evidence="5" id="KW-0255">Endonuclease</keyword>
<protein>
    <submittedName>
        <fullName evidence="5">Restriction endonuclease subunit S</fullName>
        <ecNumber evidence="5">3.1.21.-</ecNumber>
    </submittedName>
</protein>
<gene>
    <name evidence="5" type="ORF">AB7878_01775</name>
</gene>
<dbReference type="InterPro" id="IPR044946">
    <property type="entry name" value="Restrct_endonuc_typeI_TRD_sf"/>
</dbReference>
<sequence>MTIFDCPLPVGWKREPIAANYRITKKPRTITPTPAVLLPFVAMEKVPAGGQMTCGFELRTPDAIASGTYFEMGDILLSKITPSFENGKQGLANGLPGTFGYGSTELIPLQACTDKAINPYLFYLLLHHEVRDSLTSKMEGSTGRKRVPEGAVRELEVPVPPKLEQQKIAAVLWKIQRAIATQDRLIAATRNLKQSTMQHLFTHGLRGEPLKDTAIGPMPESWKVVALGDFGRIGNGSTPKKTTPEYWRSPTTPWLTSAKVHDGIIRSADQFVSDAAVKECHLPIVPAGSLLVAITGQGKTLGNSALVEFDTTISQHMAYVRFDHDGAVPGYVYQFMRSRYEELQSVGRAGGSTKAALTCAFLRDYRLPLPPTNEQRDIAAALATIDRKLALHQKKRAALNDLFQTTLHRLMTAQIRVADLDIDTSEVSNHFPDAGKMVLKSATTTGDQFVDANKMIDAKNPAMRRNQIADVSKKVGSAKSRTADGDV</sequence>
<dbReference type="CDD" id="cd17247">
    <property type="entry name" value="RMtype1_S_Eco2747I-TRD2-CR2_like"/>
    <property type="match status" value="1"/>
</dbReference>
<keyword evidence="3" id="KW-0238">DNA-binding</keyword>
<dbReference type="PANTHER" id="PTHR30408:SF12">
    <property type="entry name" value="TYPE I RESTRICTION ENZYME MJAVIII SPECIFICITY SUBUNIT"/>
    <property type="match status" value="1"/>
</dbReference>
<proteinExistence type="inferred from homology"/>
<evidence type="ECO:0000259" key="4">
    <source>
        <dbReference type="Pfam" id="PF01420"/>
    </source>
</evidence>
<evidence type="ECO:0000256" key="1">
    <source>
        <dbReference type="ARBA" id="ARBA00010923"/>
    </source>
</evidence>
<dbReference type="CDD" id="cd17260">
    <property type="entry name" value="RMtype1_S_EcoEI-TRD1-CR1_like"/>
    <property type="match status" value="1"/>
</dbReference>
<keyword evidence="2" id="KW-0680">Restriction system</keyword>
<evidence type="ECO:0000313" key="6">
    <source>
        <dbReference type="Proteomes" id="UP001562159"/>
    </source>
</evidence>
<comment type="similarity">
    <text evidence="1">Belongs to the type-I restriction system S methylase family.</text>
</comment>